<evidence type="ECO:0000256" key="3">
    <source>
        <dbReference type="ARBA" id="ARBA00022989"/>
    </source>
</evidence>
<dbReference type="InterPro" id="IPR036259">
    <property type="entry name" value="MFS_trans_sf"/>
</dbReference>
<keyword evidence="9" id="KW-1185">Reference proteome</keyword>
<feature type="transmembrane region" description="Helical" evidence="6">
    <location>
        <begin position="309"/>
        <end position="328"/>
    </location>
</feature>
<evidence type="ECO:0000256" key="1">
    <source>
        <dbReference type="ARBA" id="ARBA00004141"/>
    </source>
</evidence>
<dbReference type="Gene3D" id="1.20.1720.10">
    <property type="entry name" value="Multidrug resistance protein D"/>
    <property type="match status" value="1"/>
</dbReference>
<feature type="transmembrane region" description="Helical" evidence="6">
    <location>
        <begin position="202"/>
        <end position="222"/>
    </location>
</feature>
<evidence type="ECO:0000256" key="4">
    <source>
        <dbReference type="ARBA" id="ARBA00023136"/>
    </source>
</evidence>
<dbReference type="GO" id="GO:0005886">
    <property type="term" value="C:plasma membrane"/>
    <property type="evidence" value="ECO:0007669"/>
    <property type="project" value="TreeGrafter"/>
</dbReference>
<keyword evidence="3 6" id="KW-1133">Transmembrane helix</keyword>
<feature type="domain" description="Major facilitator superfamily (MFS) profile" evidence="7">
    <location>
        <begin position="79"/>
        <end position="541"/>
    </location>
</feature>
<name>A0AAD9FUH9_PAPLA</name>
<sequence>MSDHSDTQMHSPTPTLPSTGEARKQSLTSDRRESTLSHPASDMSTVSKTAPETKDKRAGPDEGGAQAPLEVSRPRFWAIFISLMFAIFLFALDQLILATATPKITNVFGALDRLPWLANGFFLTLLGFNLIYSQLNQIFPSKVVIIFAIAVFEIGSLVCGVAPSMNVLILGRAITGVGASGIFSGGMIIIAELTALHERAQYFGLFGVCFAVASVAGPLIGGAFSDHVSWRWCFYINLPFGGLAIALITAFQPLKPPLGRADSYKGFSLDMIGQVVRCDWGGAIISMAWACCLILFMQWGGVTRPWNDGGVITCIVLSAVLIPVFIAYEYWLGEKAMFKMKLLKRRTIAGASTLLFFLFGVFMLEVYYISVAFQAVYHSSATGAGIKLLPFILVQIVVLISSSRLIPKIGRFKYVICAGPVFLAIGSGLLYTIDYGMSIKYLLGYQAFLGVGIGLSLQNSMLAIQHELKAEPWLVSAGTGLGVFIGFAGRIIGLSLAGSVFENMIQVNLNKYAPDLPEVYVMAVVSSADAVWNIVPQQYREVVLIAYTHTLQVVYIIGLPFSILGLAGALCMKNSKMQSKAEETAAIQALREKAAAGDRSRAGSESQARHATEAGQEEKITEAIGSVAPQDTVSDPHVPVEQQEGRSSV</sequence>
<feature type="transmembrane region" description="Helical" evidence="6">
    <location>
        <begin position="144"/>
        <end position="163"/>
    </location>
</feature>
<dbReference type="PRINTS" id="PR01036">
    <property type="entry name" value="TCRTETB"/>
</dbReference>
<feature type="transmembrane region" description="Helical" evidence="6">
    <location>
        <begin position="439"/>
        <end position="457"/>
    </location>
</feature>
<feature type="transmembrane region" description="Helical" evidence="6">
    <location>
        <begin position="234"/>
        <end position="254"/>
    </location>
</feature>
<dbReference type="PANTHER" id="PTHR23501">
    <property type="entry name" value="MAJOR FACILITATOR SUPERFAMILY"/>
    <property type="match status" value="1"/>
</dbReference>
<dbReference type="Pfam" id="PF07690">
    <property type="entry name" value="MFS_1"/>
    <property type="match status" value="1"/>
</dbReference>
<feature type="transmembrane region" description="Helical" evidence="6">
    <location>
        <begin position="348"/>
        <end position="369"/>
    </location>
</feature>
<dbReference type="CDD" id="cd17502">
    <property type="entry name" value="MFS_Azr1_MDR_like"/>
    <property type="match status" value="1"/>
</dbReference>
<keyword evidence="2 6" id="KW-0812">Transmembrane</keyword>
<evidence type="ECO:0000313" key="9">
    <source>
        <dbReference type="Proteomes" id="UP001182556"/>
    </source>
</evidence>
<gene>
    <name evidence="8" type="ORF">DB88DRAFT_482009</name>
</gene>
<feature type="transmembrane region" description="Helical" evidence="6">
    <location>
        <begin position="169"/>
        <end position="190"/>
    </location>
</feature>
<accession>A0AAD9FUH9</accession>
<keyword evidence="4 6" id="KW-0472">Membrane</keyword>
<feature type="compositionally biased region" description="Basic and acidic residues" evidence="5">
    <location>
        <begin position="595"/>
        <end position="621"/>
    </location>
</feature>
<dbReference type="Gene3D" id="1.20.1250.20">
    <property type="entry name" value="MFS general substrate transporter like domains"/>
    <property type="match status" value="1"/>
</dbReference>
<dbReference type="GO" id="GO:0022857">
    <property type="term" value="F:transmembrane transporter activity"/>
    <property type="evidence" value="ECO:0007669"/>
    <property type="project" value="InterPro"/>
</dbReference>
<dbReference type="PANTHER" id="PTHR23501:SF198">
    <property type="entry name" value="AZOLE RESISTANCE PROTEIN 1-RELATED"/>
    <property type="match status" value="1"/>
</dbReference>
<evidence type="ECO:0000256" key="5">
    <source>
        <dbReference type="SAM" id="MobiDB-lite"/>
    </source>
</evidence>
<feature type="transmembrane region" description="Helical" evidence="6">
    <location>
        <begin position="275"/>
        <end position="297"/>
    </location>
</feature>
<evidence type="ECO:0000256" key="6">
    <source>
        <dbReference type="SAM" id="Phobius"/>
    </source>
</evidence>
<feature type="transmembrane region" description="Helical" evidence="6">
    <location>
        <begin position="478"/>
        <end position="501"/>
    </location>
</feature>
<reference evidence="8" key="1">
    <citation type="submission" date="2023-02" db="EMBL/GenBank/DDBJ databases">
        <title>Identification and recombinant expression of a fungal hydrolase from Papiliotrema laurentii that hydrolyzes apple cutin and clears colloidal polyester polyurethane.</title>
        <authorList>
            <consortium name="DOE Joint Genome Institute"/>
            <person name="Roman V.A."/>
            <person name="Bojanowski C."/>
            <person name="Crable B.R."/>
            <person name="Wagner D.N."/>
            <person name="Hung C.S."/>
            <person name="Nadeau L.J."/>
            <person name="Schratz L."/>
            <person name="Haridas S."/>
            <person name="Pangilinan J."/>
            <person name="Lipzen A."/>
            <person name="Na H."/>
            <person name="Yan M."/>
            <person name="Ng V."/>
            <person name="Grigoriev I.V."/>
            <person name="Spatafora J.W."/>
            <person name="Barlow D."/>
            <person name="Biffinger J."/>
            <person name="Kelley-Loughnane N."/>
            <person name="Varaljay V.A."/>
            <person name="Crookes-Goodson W.J."/>
        </authorList>
    </citation>
    <scope>NUCLEOTIDE SEQUENCE</scope>
    <source>
        <strain evidence="8">5307AH</strain>
    </source>
</reference>
<dbReference type="PROSITE" id="PS50850">
    <property type="entry name" value="MFS"/>
    <property type="match status" value="1"/>
</dbReference>
<feature type="compositionally biased region" description="Basic and acidic residues" evidence="5">
    <location>
        <begin position="51"/>
        <end position="60"/>
    </location>
</feature>
<evidence type="ECO:0000259" key="7">
    <source>
        <dbReference type="PROSITE" id="PS50850"/>
    </source>
</evidence>
<feature type="transmembrane region" description="Helical" evidence="6">
    <location>
        <begin position="412"/>
        <end position="433"/>
    </location>
</feature>
<dbReference type="Proteomes" id="UP001182556">
    <property type="component" value="Unassembled WGS sequence"/>
</dbReference>
<feature type="region of interest" description="Disordered" evidence="5">
    <location>
        <begin position="595"/>
        <end position="649"/>
    </location>
</feature>
<feature type="transmembrane region" description="Helical" evidence="6">
    <location>
        <begin position="116"/>
        <end position="132"/>
    </location>
</feature>
<evidence type="ECO:0000256" key="2">
    <source>
        <dbReference type="ARBA" id="ARBA00022692"/>
    </source>
</evidence>
<comment type="caution">
    <text evidence="8">The sequence shown here is derived from an EMBL/GenBank/DDBJ whole genome shotgun (WGS) entry which is preliminary data.</text>
</comment>
<feature type="transmembrane region" description="Helical" evidence="6">
    <location>
        <begin position="375"/>
        <end position="400"/>
    </location>
</feature>
<dbReference type="AlphaFoldDB" id="A0AAD9FUH9"/>
<dbReference type="InterPro" id="IPR020846">
    <property type="entry name" value="MFS_dom"/>
</dbReference>
<proteinExistence type="predicted"/>
<feature type="compositionally biased region" description="Polar residues" evidence="5">
    <location>
        <begin position="8"/>
        <end position="18"/>
    </location>
</feature>
<feature type="transmembrane region" description="Helical" evidence="6">
    <location>
        <begin position="76"/>
        <end position="96"/>
    </location>
</feature>
<dbReference type="EMBL" id="JAODAN010000002">
    <property type="protein sequence ID" value="KAK1926477.1"/>
    <property type="molecule type" value="Genomic_DNA"/>
</dbReference>
<organism evidence="8 9">
    <name type="scientific">Papiliotrema laurentii</name>
    <name type="common">Cryptococcus laurentii</name>
    <dbReference type="NCBI Taxonomy" id="5418"/>
    <lineage>
        <taxon>Eukaryota</taxon>
        <taxon>Fungi</taxon>
        <taxon>Dikarya</taxon>
        <taxon>Basidiomycota</taxon>
        <taxon>Agaricomycotina</taxon>
        <taxon>Tremellomycetes</taxon>
        <taxon>Tremellales</taxon>
        <taxon>Rhynchogastremaceae</taxon>
        <taxon>Papiliotrema</taxon>
    </lineage>
</organism>
<feature type="compositionally biased region" description="Basic and acidic residues" evidence="5">
    <location>
        <begin position="21"/>
        <end position="35"/>
    </location>
</feature>
<feature type="region of interest" description="Disordered" evidence="5">
    <location>
        <begin position="1"/>
        <end position="66"/>
    </location>
</feature>
<feature type="transmembrane region" description="Helical" evidence="6">
    <location>
        <begin position="553"/>
        <end position="572"/>
    </location>
</feature>
<protein>
    <submittedName>
        <fullName evidence="8">Aflatoxin efflux pump</fullName>
    </submittedName>
</protein>
<comment type="subcellular location">
    <subcellularLocation>
        <location evidence="1">Membrane</location>
        <topology evidence="1">Multi-pass membrane protein</topology>
    </subcellularLocation>
</comment>
<dbReference type="InterPro" id="IPR011701">
    <property type="entry name" value="MFS"/>
</dbReference>
<evidence type="ECO:0000313" key="8">
    <source>
        <dbReference type="EMBL" id="KAK1926477.1"/>
    </source>
</evidence>
<dbReference type="SUPFAM" id="SSF103473">
    <property type="entry name" value="MFS general substrate transporter"/>
    <property type="match status" value="1"/>
</dbReference>
<feature type="compositionally biased region" description="Polar residues" evidence="5">
    <location>
        <begin position="36"/>
        <end position="50"/>
    </location>
</feature>